<dbReference type="PANTHER" id="PTHR30296">
    <property type="entry name" value="UNCHARACTERIZED PROTEIN YKGE"/>
    <property type="match status" value="1"/>
</dbReference>
<organism evidence="2 3">
    <name type="scientific">Candidatus Thermofonsia Clade 3 bacterium</name>
    <dbReference type="NCBI Taxonomy" id="2364212"/>
    <lineage>
        <taxon>Bacteria</taxon>
        <taxon>Bacillati</taxon>
        <taxon>Chloroflexota</taxon>
        <taxon>Candidatus Thermofontia</taxon>
        <taxon>Candidatus Thermofonsia Clade 3</taxon>
    </lineage>
</organism>
<sequence>MPKVALFVTCIVDMLFPEIGEATLDILERQGLTVEFPEAQTCCGQPAFNAGFHADARPVAEHFLDVFGAYDAIVTPSGSCASMVRHYYPELFKGCARFAEAEAIAAKTWELTQYLVDALGVTDPGTSLAKPTRAAIHDACHGYRGLGIARQPRALLANVGNLSLVEMAGHDQCCGFGGLFAIKMGEISAAMLNDKLAHIRAADCDIIITGDASCAMHMNGGLSRHRSTKRVVHVAEVLAGRV</sequence>
<gene>
    <name evidence="2" type="ORF">CUN48_11565</name>
</gene>
<dbReference type="EMBL" id="PGTN01000085">
    <property type="protein sequence ID" value="PJF46876.1"/>
    <property type="molecule type" value="Genomic_DNA"/>
</dbReference>
<dbReference type="Proteomes" id="UP000230790">
    <property type="component" value="Unassembled WGS sequence"/>
</dbReference>
<dbReference type="InterPro" id="IPR004017">
    <property type="entry name" value="Cys_rich_dom"/>
</dbReference>
<evidence type="ECO:0000313" key="3">
    <source>
        <dbReference type="Proteomes" id="UP000230790"/>
    </source>
</evidence>
<dbReference type="GO" id="GO:0005829">
    <property type="term" value="C:cytosol"/>
    <property type="evidence" value="ECO:0007669"/>
    <property type="project" value="TreeGrafter"/>
</dbReference>
<comment type="caution">
    <text evidence="2">The sequence shown here is derived from an EMBL/GenBank/DDBJ whole genome shotgun (WGS) entry which is preliminary data.</text>
</comment>
<reference evidence="2 3" key="1">
    <citation type="submission" date="2017-11" db="EMBL/GenBank/DDBJ databases">
        <title>Evolution of Phototrophy in the Chloroflexi Phylum Driven by Horizontal Gene Transfer.</title>
        <authorList>
            <person name="Ward L.M."/>
            <person name="Hemp J."/>
            <person name="Shih P.M."/>
            <person name="Mcglynn S.E."/>
            <person name="Fischer W."/>
        </authorList>
    </citation>
    <scope>NUCLEOTIDE SEQUENCE [LARGE SCALE GENOMIC DNA]</scope>
    <source>
        <strain evidence="2">JP3_7</strain>
    </source>
</reference>
<evidence type="ECO:0000259" key="1">
    <source>
        <dbReference type="Pfam" id="PF02754"/>
    </source>
</evidence>
<protein>
    <recommendedName>
        <fullName evidence="1">Cysteine-rich domain-containing protein</fullName>
    </recommendedName>
</protein>
<dbReference type="AlphaFoldDB" id="A0A2M8QAN8"/>
<evidence type="ECO:0000313" key="2">
    <source>
        <dbReference type="EMBL" id="PJF46876.1"/>
    </source>
</evidence>
<dbReference type="Pfam" id="PF02754">
    <property type="entry name" value="CCG"/>
    <property type="match status" value="2"/>
</dbReference>
<dbReference type="PANTHER" id="PTHR30296:SF0">
    <property type="entry name" value="LACTATE UTILIZATION PROTEIN A"/>
    <property type="match status" value="1"/>
</dbReference>
<accession>A0A2M8QAN8</accession>
<proteinExistence type="predicted"/>
<feature type="domain" description="Cysteine-rich" evidence="1">
    <location>
        <begin position="4"/>
        <end position="84"/>
    </location>
</feature>
<name>A0A2M8QAN8_9CHLR</name>
<feature type="domain" description="Cysteine-rich" evidence="1">
    <location>
        <begin position="135"/>
        <end position="218"/>
    </location>
</feature>
<dbReference type="GO" id="GO:0016491">
    <property type="term" value="F:oxidoreductase activity"/>
    <property type="evidence" value="ECO:0007669"/>
    <property type="project" value="UniProtKB-ARBA"/>
</dbReference>